<dbReference type="PRINTS" id="PR01467">
    <property type="entry name" value="ARGREPRESSOR"/>
</dbReference>
<evidence type="ECO:0000259" key="7">
    <source>
        <dbReference type="Pfam" id="PF01316"/>
    </source>
</evidence>
<dbReference type="EMBL" id="CAFBRC010000151">
    <property type="protein sequence ID" value="CAB5078163.1"/>
    <property type="molecule type" value="Genomic_DNA"/>
</dbReference>
<reference evidence="10" key="1">
    <citation type="submission" date="2020-05" db="EMBL/GenBank/DDBJ databases">
        <authorList>
            <person name="Chiriac C."/>
            <person name="Salcher M."/>
            <person name="Ghai R."/>
            <person name="Kavagutti S V."/>
        </authorList>
    </citation>
    <scope>NUCLEOTIDE SEQUENCE</scope>
</reference>
<dbReference type="InterPro" id="IPR036390">
    <property type="entry name" value="WH_DNA-bd_sf"/>
</dbReference>
<protein>
    <submittedName>
        <fullName evidence="10">Unannotated protein</fullName>
    </submittedName>
</protein>
<dbReference type="GO" id="GO:0034618">
    <property type="term" value="F:arginine binding"/>
    <property type="evidence" value="ECO:0007669"/>
    <property type="project" value="InterPro"/>
</dbReference>
<proteinExistence type="inferred from homology"/>
<dbReference type="Gene3D" id="3.30.1360.40">
    <property type="match status" value="1"/>
</dbReference>
<comment type="similarity">
    <text evidence="2">Belongs to the ArgR family.</text>
</comment>
<accession>A0A6J6NVU2</accession>
<evidence type="ECO:0000313" key="12">
    <source>
        <dbReference type="EMBL" id="CAB5078163.1"/>
    </source>
</evidence>
<keyword evidence="5" id="KW-0238">DNA-binding</keyword>
<dbReference type="PANTHER" id="PTHR34471">
    <property type="entry name" value="ARGININE REPRESSOR"/>
    <property type="match status" value="1"/>
</dbReference>
<keyword evidence="6" id="KW-0804">Transcription</keyword>
<dbReference type="Gene3D" id="1.10.10.10">
    <property type="entry name" value="Winged helix-like DNA-binding domain superfamily/Winged helix DNA-binding domain"/>
    <property type="match status" value="1"/>
</dbReference>
<sequence>MSIPHTKTSRRARIERLVITGEVHSQSALVEQLNAEGFDVTQATVSRDLDEIGAVKMRSADGRLTYAIGLPSVDASRYEDPVTRLSRIANELLISAEVSVNLIVLRTPPGGAHLLAGALDRVEVPPGHQLTEILGTVAGDDTVLVISKRADATPLKDALLRLAEGVFMNERSAV</sequence>
<dbReference type="GO" id="GO:0003677">
    <property type="term" value="F:DNA binding"/>
    <property type="evidence" value="ECO:0007669"/>
    <property type="project" value="UniProtKB-KW"/>
</dbReference>
<evidence type="ECO:0000256" key="3">
    <source>
        <dbReference type="ARBA" id="ARBA00022490"/>
    </source>
</evidence>
<evidence type="ECO:0000256" key="6">
    <source>
        <dbReference type="ARBA" id="ARBA00023163"/>
    </source>
</evidence>
<dbReference type="InterPro" id="IPR020900">
    <property type="entry name" value="Arg_repress_DNA-bd"/>
</dbReference>
<keyword evidence="4" id="KW-0805">Transcription regulation</keyword>
<dbReference type="InterPro" id="IPR036251">
    <property type="entry name" value="Arg_repress_C_sf"/>
</dbReference>
<feature type="domain" description="Arginine repressor C-terminal" evidence="8">
    <location>
        <begin position="90"/>
        <end position="153"/>
    </location>
</feature>
<dbReference type="SUPFAM" id="SSF46785">
    <property type="entry name" value="Winged helix' DNA-binding domain"/>
    <property type="match status" value="1"/>
</dbReference>
<dbReference type="InterPro" id="IPR036388">
    <property type="entry name" value="WH-like_DNA-bd_sf"/>
</dbReference>
<evidence type="ECO:0000259" key="8">
    <source>
        <dbReference type="Pfam" id="PF02863"/>
    </source>
</evidence>
<evidence type="ECO:0000256" key="4">
    <source>
        <dbReference type="ARBA" id="ARBA00023015"/>
    </source>
</evidence>
<evidence type="ECO:0000256" key="5">
    <source>
        <dbReference type="ARBA" id="ARBA00023125"/>
    </source>
</evidence>
<dbReference type="InterPro" id="IPR001669">
    <property type="entry name" value="Arg_repress"/>
</dbReference>
<dbReference type="GO" id="GO:0003700">
    <property type="term" value="F:DNA-binding transcription factor activity"/>
    <property type="evidence" value="ECO:0007669"/>
    <property type="project" value="InterPro"/>
</dbReference>
<dbReference type="SUPFAM" id="SSF55252">
    <property type="entry name" value="C-terminal domain of arginine repressor"/>
    <property type="match status" value="1"/>
</dbReference>
<name>A0A6J6NVU2_9ZZZZ</name>
<organism evidence="10">
    <name type="scientific">freshwater metagenome</name>
    <dbReference type="NCBI Taxonomy" id="449393"/>
    <lineage>
        <taxon>unclassified sequences</taxon>
        <taxon>metagenomes</taxon>
        <taxon>ecological metagenomes</taxon>
    </lineage>
</organism>
<dbReference type="EMBL" id="CAEZXN010000005">
    <property type="protein sequence ID" value="CAB4688411.1"/>
    <property type="molecule type" value="Genomic_DNA"/>
</dbReference>
<dbReference type="Pfam" id="PF02863">
    <property type="entry name" value="Arg_repressor_C"/>
    <property type="match status" value="1"/>
</dbReference>
<evidence type="ECO:0000313" key="10">
    <source>
        <dbReference type="EMBL" id="CAB4688758.1"/>
    </source>
</evidence>
<dbReference type="InterPro" id="IPR020899">
    <property type="entry name" value="Arg_repress_C"/>
</dbReference>
<dbReference type="AlphaFoldDB" id="A0A6J6NVU2"/>
<gene>
    <name evidence="10" type="ORF">UFOPK2342_01639</name>
    <name evidence="9" type="ORF">UFOPK2423_00400</name>
    <name evidence="11" type="ORF">UFOPK3266_01433</name>
    <name evidence="12" type="ORF">UFOPK4367_01519</name>
</gene>
<evidence type="ECO:0000256" key="2">
    <source>
        <dbReference type="ARBA" id="ARBA00008316"/>
    </source>
</evidence>
<dbReference type="GO" id="GO:0005737">
    <property type="term" value="C:cytoplasm"/>
    <property type="evidence" value="ECO:0007669"/>
    <property type="project" value="UniProtKB-SubCell"/>
</dbReference>
<comment type="subcellular location">
    <subcellularLocation>
        <location evidence="1">Cytoplasm</location>
    </subcellularLocation>
</comment>
<evidence type="ECO:0000256" key="1">
    <source>
        <dbReference type="ARBA" id="ARBA00004496"/>
    </source>
</evidence>
<dbReference type="PANTHER" id="PTHR34471:SF1">
    <property type="entry name" value="ARGININE REPRESSOR"/>
    <property type="match status" value="1"/>
</dbReference>
<dbReference type="EMBL" id="CAFBAA010000048">
    <property type="protein sequence ID" value="CAB4845151.1"/>
    <property type="molecule type" value="Genomic_DNA"/>
</dbReference>
<dbReference type="EMBL" id="CAEZXB010000053">
    <property type="protein sequence ID" value="CAB4688758.1"/>
    <property type="molecule type" value="Genomic_DNA"/>
</dbReference>
<evidence type="ECO:0000313" key="11">
    <source>
        <dbReference type="EMBL" id="CAB4845151.1"/>
    </source>
</evidence>
<dbReference type="GO" id="GO:0051259">
    <property type="term" value="P:protein complex oligomerization"/>
    <property type="evidence" value="ECO:0007669"/>
    <property type="project" value="InterPro"/>
</dbReference>
<keyword evidence="3" id="KW-0963">Cytoplasm</keyword>
<evidence type="ECO:0000313" key="9">
    <source>
        <dbReference type="EMBL" id="CAB4688411.1"/>
    </source>
</evidence>
<dbReference type="HAMAP" id="MF_00173">
    <property type="entry name" value="Arg_repressor"/>
    <property type="match status" value="1"/>
</dbReference>
<dbReference type="Pfam" id="PF01316">
    <property type="entry name" value="Arg_repressor"/>
    <property type="match status" value="1"/>
</dbReference>
<dbReference type="GO" id="GO:0006525">
    <property type="term" value="P:arginine metabolic process"/>
    <property type="evidence" value="ECO:0007669"/>
    <property type="project" value="InterPro"/>
</dbReference>
<feature type="domain" description="Arginine repressor DNA-binding" evidence="7">
    <location>
        <begin position="6"/>
        <end position="68"/>
    </location>
</feature>